<dbReference type="GO" id="GO:0030335">
    <property type="term" value="P:positive regulation of cell migration"/>
    <property type="evidence" value="ECO:0007669"/>
    <property type="project" value="TreeGrafter"/>
</dbReference>
<dbReference type="GO" id="GO:0008009">
    <property type="term" value="F:chemokine activity"/>
    <property type="evidence" value="ECO:0007669"/>
    <property type="project" value="InterPro"/>
</dbReference>
<keyword evidence="6 8" id="KW-0732">Signal</keyword>
<evidence type="ECO:0000256" key="5">
    <source>
        <dbReference type="ARBA" id="ARBA00022525"/>
    </source>
</evidence>
<keyword evidence="4" id="KW-0202">Cytokine</keyword>
<keyword evidence="3" id="KW-0145">Chemotaxis</keyword>
<evidence type="ECO:0000256" key="4">
    <source>
        <dbReference type="ARBA" id="ARBA00022514"/>
    </source>
</evidence>
<dbReference type="GO" id="GO:0006954">
    <property type="term" value="P:inflammatory response"/>
    <property type="evidence" value="ECO:0007669"/>
    <property type="project" value="TreeGrafter"/>
</dbReference>
<dbReference type="InterPro" id="IPR001811">
    <property type="entry name" value="Chemokine_IL8-like_dom"/>
</dbReference>
<feature type="signal peptide" evidence="8">
    <location>
        <begin position="1"/>
        <end position="23"/>
    </location>
</feature>
<dbReference type="PANTHER" id="PTHR12015:SF73">
    <property type="entry name" value="C-C MOTIF CHEMOKINE 26"/>
    <property type="match status" value="1"/>
</dbReference>
<dbReference type="FunFam" id="2.40.50.40:FF:000002">
    <property type="entry name" value="C-C motif chemokine"/>
    <property type="match status" value="1"/>
</dbReference>
<evidence type="ECO:0000313" key="10">
    <source>
        <dbReference type="Ensembl" id="ENSPEMP00000000727.2"/>
    </source>
</evidence>
<keyword evidence="5" id="KW-0964">Secreted</keyword>
<evidence type="ECO:0000256" key="6">
    <source>
        <dbReference type="ARBA" id="ARBA00022729"/>
    </source>
</evidence>
<evidence type="ECO:0000256" key="7">
    <source>
        <dbReference type="ARBA" id="ARBA00023157"/>
    </source>
</evidence>
<dbReference type="GO" id="GO:0070098">
    <property type="term" value="P:chemokine-mediated signaling pathway"/>
    <property type="evidence" value="ECO:0007669"/>
    <property type="project" value="TreeGrafter"/>
</dbReference>
<keyword evidence="11" id="KW-1185">Reference proteome</keyword>
<evidence type="ECO:0000256" key="1">
    <source>
        <dbReference type="ARBA" id="ARBA00004613"/>
    </source>
</evidence>
<dbReference type="SMART" id="SM00199">
    <property type="entry name" value="SCY"/>
    <property type="match status" value="1"/>
</dbReference>
<dbReference type="InterPro" id="IPR039809">
    <property type="entry name" value="Chemokine_b/g/d"/>
</dbReference>
<keyword evidence="7" id="KW-1015">Disulfide bond</keyword>
<dbReference type="GO" id="GO:0048020">
    <property type="term" value="F:CCR chemokine receptor binding"/>
    <property type="evidence" value="ECO:0007669"/>
    <property type="project" value="TreeGrafter"/>
</dbReference>
<evidence type="ECO:0000259" key="9">
    <source>
        <dbReference type="SMART" id="SM00199"/>
    </source>
</evidence>
<dbReference type="GO" id="GO:0048245">
    <property type="term" value="P:eosinophil chemotaxis"/>
    <property type="evidence" value="ECO:0007669"/>
    <property type="project" value="TreeGrafter"/>
</dbReference>
<dbReference type="Proteomes" id="UP000694547">
    <property type="component" value="Chromosome 23"/>
</dbReference>
<evidence type="ECO:0000256" key="2">
    <source>
        <dbReference type="ARBA" id="ARBA00010868"/>
    </source>
</evidence>
<evidence type="ECO:0000313" key="11">
    <source>
        <dbReference type="Proteomes" id="UP000694547"/>
    </source>
</evidence>
<evidence type="ECO:0000256" key="3">
    <source>
        <dbReference type="ARBA" id="ARBA00022500"/>
    </source>
</evidence>
<comment type="similarity">
    <text evidence="2">Belongs to the intercrine beta (chemokine CC) family.</text>
</comment>
<dbReference type="InterPro" id="IPR036048">
    <property type="entry name" value="Interleukin_8-like_sf"/>
</dbReference>
<sequence length="90" mass="10252">MKTVSLSSIVLLAFFLGIHLGAAARTDKPCCLYYSHHVIPWNWVHSYEIAKGSCPQDLMVFTTKRGKFCVQPKAKWVQTYISLLEAQKHL</sequence>
<dbReference type="PANTHER" id="PTHR12015">
    <property type="entry name" value="SMALL INDUCIBLE CYTOKINE A"/>
    <property type="match status" value="1"/>
</dbReference>
<reference evidence="10" key="3">
    <citation type="submission" date="2025-09" db="UniProtKB">
        <authorList>
            <consortium name="Ensembl"/>
        </authorList>
    </citation>
    <scope>IDENTIFICATION</scope>
</reference>
<reference evidence="10 11" key="1">
    <citation type="submission" date="2018-10" db="EMBL/GenBank/DDBJ databases">
        <title>Improved assembly of the deer mouse Peromyscus maniculatus genome.</title>
        <authorList>
            <person name="Lassance J.-M."/>
            <person name="Hoekstra H.E."/>
        </authorList>
    </citation>
    <scope>NUCLEOTIDE SEQUENCE [LARGE SCALE GENOMIC DNA]</scope>
</reference>
<dbReference type="Pfam" id="PF00048">
    <property type="entry name" value="IL8"/>
    <property type="match status" value="1"/>
</dbReference>
<comment type="subcellular location">
    <subcellularLocation>
        <location evidence="1">Secreted</location>
    </subcellularLocation>
</comment>
<name>A0A8C8T1B9_PERMB</name>
<dbReference type="Gene3D" id="2.40.50.40">
    <property type="match status" value="1"/>
</dbReference>
<dbReference type="GO" id="GO:0005615">
    <property type="term" value="C:extracellular space"/>
    <property type="evidence" value="ECO:0007669"/>
    <property type="project" value="UniProtKB-KW"/>
</dbReference>
<dbReference type="SUPFAM" id="SSF54117">
    <property type="entry name" value="Interleukin 8-like chemokines"/>
    <property type="match status" value="1"/>
</dbReference>
<accession>A0A8C8T1B9</accession>
<dbReference type="Ensembl" id="ENSPEMT00000000733.2">
    <property type="protein sequence ID" value="ENSPEMP00000000727.2"/>
    <property type="gene ID" value="ENSPEMG00000000524.2"/>
</dbReference>
<evidence type="ECO:0000256" key="8">
    <source>
        <dbReference type="SAM" id="SignalP"/>
    </source>
</evidence>
<dbReference type="CDD" id="cd00272">
    <property type="entry name" value="Chemokine_CC"/>
    <property type="match status" value="1"/>
</dbReference>
<organism evidence="10 11">
    <name type="scientific">Peromyscus maniculatus bairdii</name>
    <name type="common">Prairie deer mouse</name>
    <dbReference type="NCBI Taxonomy" id="230844"/>
    <lineage>
        <taxon>Eukaryota</taxon>
        <taxon>Metazoa</taxon>
        <taxon>Chordata</taxon>
        <taxon>Craniata</taxon>
        <taxon>Vertebrata</taxon>
        <taxon>Euteleostomi</taxon>
        <taxon>Mammalia</taxon>
        <taxon>Eutheria</taxon>
        <taxon>Euarchontoglires</taxon>
        <taxon>Glires</taxon>
        <taxon>Rodentia</taxon>
        <taxon>Myomorpha</taxon>
        <taxon>Muroidea</taxon>
        <taxon>Cricetidae</taxon>
        <taxon>Neotominae</taxon>
        <taxon>Peromyscus</taxon>
    </lineage>
</organism>
<protein>
    <recommendedName>
        <fullName evidence="9">Chemokine interleukin-8-like domain-containing protein</fullName>
    </recommendedName>
</protein>
<reference evidence="10" key="2">
    <citation type="submission" date="2025-08" db="UniProtKB">
        <authorList>
            <consortium name="Ensembl"/>
        </authorList>
    </citation>
    <scope>IDENTIFICATION</scope>
</reference>
<feature type="domain" description="Chemokine interleukin-8-like" evidence="9">
    <location>
        <begin position="27"/>
        <end position="84"/>
    </location>
</feature>
<proteinExistence type="inferred from homology"/>
<dbReference type="GeneTree" id="ENSGT00940000165846"/>
<dbReference type="AlphaFoldDB" id="A0A8C8T1B9"/>
<feature type="chain" id="PRO_5034573506" description="Chemokine interleukin-8-like domain-containing protein" evidence="8">
    <location>
        <begin position="24"/>
        <end position="90"/>
    </location>
</feature>
<dbReference type="GO" id="GO:0061844">
    <property type="term" value="P:antimicrobial humoral immune response mediated by antimicrobial peptide"/>
    <property type="evidence" value="ECO:0007669"/>
    <property type="project" value="TreeGrafter"/>
</dbReference>